<dbReference type="AlphaFoldDB" id="A0A4Y8UHH7"/>
<feature type="non-terminal residue" evidence="1">
    <location>
        <position position="98"/>
    </location>
</feature>
<evidence type="ECO:0000313" key="2">
    <source>
        <dbReference type="Proteomes" id="UP000297872"/>
    </source>
</evidence>
<comment type="caution">
    <text evidence="1">The sequence shown here is derived from an EMBL/GenBank/DDBJ whole genome shotgun (WGS) entry which is preliminary data.</text>
</comment>
<protein>
    <submittedName>
        <fullName evidence="1">Transposase</fullName>
    </submittedName>
</protein>
<feature type="non-terminal residue" evidence="1">
    <location>
        <position position="1"/>
    </location>
</feature>
<dbReference type="EMBL" id="SGVY01000142">
    <property type="protein sequence ID" value="TFH67621.1"/>
    <property type="molecule type" value="Genomic_DNA"/>
</dbReference>
<proteinExistence type="predicted"/>
<gene>
    <name evidence="1" type="ORF">EXN75_17510</name>
</gene>
<reference evidence="1 2" key="1">
    <citation type="submission" date="2019-02" db="EMBL/GenBank/DDBJ databases">
        <title>Draft Genome Sequence of the Prevotella sp. BCRC 81118, Isolated from Human Feces.</title>
        <authorList>
            <person name="Huang C.-H."/>
        </authorList>
    </citation>
    <scope>NUCLEOTIDE SEQUENCE [LARGE SCALE GENOMIC DNA]</scope>
    <source>
        <strain evidence="1 2">BCRC 81118</strain>
    </source>
</reference>
<keyword evidence="2" id="KW-1185">Reference proteome</keyword>
<sequence>IEDLYADGAYQSPDNREFAKNHNAMQLKTGKMQGGCRWELIPHDEDGLTIREIATGNTYEAVKAVTMQGSRKRWRIPWNNKTGWRYFEDKDIKAYQLR</sequence>
<name>A0A4Y8UHH7_9BACT</name>
<dbReference type="Proteomes" id="UP000297872">
    <property type="component" value="Unassembled WGS sequence"/>
</dbReference>
<accession>A0A4Y8UHH7</accession>
<organism evidence="1 2">
    <name type="scientific">Segatella hominis</name>
    <dbReference type="NCBI Taxonomy" id="2518605"/>
    <lineage>
        <taxon>Bacteria</taxon>
        <taxon>Pseudomonadati</taxon>
        <taxon>Bacteroidota</taxon>
        <taxon>Bacteroidia</taxon>
        <taxon>Bacteroidales</taxon>
        <taxon>Prevotellaceae</taxon>
        <taxon>Segatella</taxon>
    </lineage>
</organism>
<evidence type="ECO:0000313" key="1">
    <source>
        <dbReference type="EMBL" id="TFH67621.1"/>
    </source>
</evidence>